<proteinExistence type="predicted"/>
<accession>A0A238LFH2</accession>
<dbReference type="InterPro" id="IPR046867">
    <property type="entry name" value="AldOxase/xan_DH_MoCoBD2"/>
</dbReference>
<feature type="compositionally biased region" description="Polar residues" evidence="1">
    <location>
        <begin position="254"/>
        <end position="265"/>
    </location>
</feature>
<dbReference type="AlphaFoldDB" id="A0A238LFH2"/>
<dbReference type="PANTHER" id="PTHR47495">
    <property type="entry name" value="ALDEHYDE DEHYDROGENASE"/>
    <property type="match status" value="1"/>
</dbReference>
<evidence type="ECO:0000259" key="3">
    <source>
        <dbReference type="Pfam" id="PF20256"/>
    </source>
</evidence>
<organism evidence="4 5">
    <name type="scientific">Flavimaricola marinus</name>
    <dbReference type="NCBI Taxonomy" id="1819565"/>
    <lineage>
        <taxon>Bacteria</taxon>
        <taxon>Pseudomonadati</taxon>
        <taxon>Pseudomonadota</taxon>
        <taxon>Alphaproteobacteria</taxon>
        <taxon>Rhodobacterales</taxon>
        <taxon>Paracoccaceae</taxon>
        <taxon>Flavimaricola</taxon>
    </lineage>
</organism>
<feature type="compositionally biased region" description="Basic and acidic residues" evidence="1">
    <location>
        <begin position="242"/>
        <end position="253"/>
    </location>
</feature>
<dbReference type="GO" id="GO:0016491">
    <property type="term" value="F:oxidoreductase activity"/>
    <property type="evidence" value="ECO:0007669"/>
    <property type="project" value="UniProtKB-KW"/>
</dbReference>
<protein>
    <submittedName>
        <fullName evidence="4">Nicotinate dehydrogenase subunit B</fullName>
        <ecNumber evidence="4">1.17.2.1</ecNumber>
    </submittedName>
</protein>
<dbReference type="EC" id="1.17.2.1" evidence="4"/>
<evidence type="ECO:0000256" key="1">
    <source>
        <dbReference type="SAM" id="MobiDB-lite"/>
    </source>
</evidence>
<evidence type="ECO:0000313" key="5">
    <source>
        <dbReference type="Proteomes" id="UP000201613"/>
    </source>
</evidence>
<reference evidence="4 5" key="1">
    <citation type="submission" date="2017-05" db="EMBL/GenBank/DDBJ databases">
        <authorList>
            <person name="Song R."/>
            <person name="Chenine A.L."/>
            <person name="Ruprecht R.M."/>
        </authorList>
    </citation>
    <scope>NUCLEOTIDE SEQUENCE [LARGE SCALE GENOMIC DNA]</scope>
    <source>
        <strain evidence="4 5">CECT 8899</strain>
    </source>
</reference>
<dbReference type="Proteomes" id="UP000201613">
    <property type="component" value="Unassembled WGS sequence"/>
</dbReference>
<dbReference type="Gene3D" id="3.30.365.10">
    <property type="entry name" value="Aldehyde oxidase/xanthine dehydrogenase, molybdopterin binding domain"/>
    <property type="match status" value="4"/>
</dbReference>
<dbReference type="PIRSF" id="PIRSF036389">
    <property type="entry name" value="IOR_B"/>
    <property type="match status" value="1"/>
</dbReference>
<keyword evidence="4" id="KW-0560">Oxidoreductase</keyword>
<dbReference type="EMBL" id="FXZK01000003">
    <property type="protein sequence ID" value="SMY07696.1"/>
    <property type="molecule type" value="Genomic_DNA"/>
</dbReference>
<evidence type="ECO:0000259" key="2">
    <source>
        <dbReference type="Pfam" id="PF02738"/>
    </source>
</evidence>
<feature type="region of interest" description="Disordered" evidence="1">
    <location>
        <begin position="242"/>
        <end position="265"/>
    </location>
</feature>
<dbReference type="InterPro" id="IPR052516">
    <property type="entry name" value="N-heterocyclic_Hydroxylase"/>
</dbReference>
<gene>
    <name evidence="4" type="primary">nicB_1</name>
    <name evidence="4" type="ORF">LOM8899_01836</name>
</gene>
<feature type="domain" description="Aldehyde oxidase/xanthine dehydrogenase first molybdopterin binding" evidence="2">
    <location>
        <begin position="272"/>
        <end position="405"/>
    </location>
</feature>
<dbReference type="InterPro" id="IPR008274">
    <property type="entry name" value="AldOxase/xan_DH_MoCoBD1"/>
</dbReference>
<dbReference type="InterPro" id="IPR037165">
    <property type="entry name" value="AldOxase/xan_DH_Mopterin-bd_sf"/>
</dbReference>
<dbReference type="InterPro" id="IPR012368">
    <property type="entry name" value="OxRdtase_Mopterin-bd_su_IorB"/>
</dbReference>
<feature type="domain" description="Aldehyde oxidase/xanthine dehydrogenase second molybdopterin binding" evidence="3">
    <location>
        <begin position="480"/>
        <end position="632"/>
    </location>
</feature>
<name>A0A238LFH2_9RHOB</name>
<dbReference type="Pfam" id="PF02738">
    <property type="entry name" value="MoCoBD_1"/>
    <property type="match status" value="1"/>
</dbReference>
<dbReference type="PANTHER" id="PTHR47495:SF1">
    <property type="entry name" value="BLL3820 PROTEIN"/>
    <property type="match status" value="1"/>
</dbReference>
<sequence length="691" mass="73808">MTNSLTPSLAAAPELGRWISLERQGFIAFRTGKVELGQGIETALAQIVAHELGVDLSRVVPLQVDTDNAPNEGVTAGSLSVEISGRSLRLAAAQAHSALIAAAATRLSTTPPELSLSDGGFKLNGTLTDLTIWAVSADVDWSQHVTGEVDPSAGGNIIGTSPARPDLSGKYRGGGFIHDLILPEMIHARVIRQPTRLARLVSVDEDFLARRYTGLSLYRRADFVAVMGPDEASVSRAHDEADRFTRWSDEPSRRTTMPPVQTENIGDTYSDTVEMTYEATFSRPNIAHASIGPSCALAQFADGRLTVWTHSQGIFELRKTIAICLDMDEADLLLIHAHGSGCYGHNAADDVALDAAILAMAKPGTPVRVQWSRQDELSKGPVGAGMSHRIRAALVDGKVAALYSEIDSQPHAQRPGNGGFLNLTSAEALDPARIPTHVSDLPLTRGGGASRNAVSFYDIPHQAIVRVDATSRIRTSALRSLGAHLNIYAIESAMDDLADQAEADPLDFRLAHLSDLRAKAVLAKAADMSGWVDAAGSEDRGFGLAVGRYKNKGAWLAAVAEVSVTEEVSVSRLWLCCDAGVLINPEGARSQIEGGAIQAISWTLKEAVPITDGVIAPYDWEKYPILRFSEVPRIETEFIVDQSASPLGAGEAAQGPVAAAIGNAVARVLQKRIHHLPLSRERIMAALLADE</sequence>
<feature type="domain" description="Aldehyde oxidase/xanthine dehydrogenase second molybdopterin binding" evidence="3">
    <location>
        <begin position="16"/>
        <end position="126"/>
    </location>
</feature>
<evidence type="ECO:0000313" key="4">
    <source>
        <dbReference type="EMBL" id="SMY07696.1"/>
    </source>
</evidence>
<dbReference type="RefSeq" id="WP_093991908.1">
    <property type="nucleotide sequence ID" value="NZ_FXZK01000003.1"/>
</dbReference>
<dbReference type="SUPFAM" id="SSF56003">
    <property type="entry name" value="Molybdenum cofactor-binding domain"/>
    <property type="match status" value="2"/>
</dbReference>
<dbReference type="OrthoDB" id="9767994at2"/>
<keyword evidence="5" id="KW-1185">Reference proteome</keyword>
<dbReference type="Pfam" id="PF20256">
    <property type="entry name" value="MoCoBD_2"/>
    <property type="match status" value="2"/>
</dbReference>